<comment type="similarity">
    <text evidence="2">Belongs to the HupC/HyaC/HydC family.</text>
</comment>
<feature type="transmembrane region" description="Helical" evidence="12">
    <location>
        <begin position="158"/>
        <end position="181"/>
    </location>
</feature>
<evidence type="ECO:0000256" key="6">
    <source>
        <dbReference type="ARBA" id="ARBA00022692"/>
    </source>
</evidence>
<accession>A0A0D6PGH0</accession>
<dbReference type="OrthoDB" id="9781740at2"/>
<keyword evidence="7" id="KW-0479">Metal-binding</keyword>
<feature type="transmembrane region" description="Helical" evidence="12">
    <location>
        <begin position="53"/>
        <end position="75"/>
    </location>
</feature>
<proteinExistence type="inferred from homology"/>
<organism evidence="14 15">
    <name type="scientific">Acidocella aminolytica 101 = DSM 11237</name>
    <dbReference type="NCBI Taxonomy" id="1120923"/>
    <lineage>
        <taxon>Bacteria</taxon>
        <taxon>Pseudomonadati</taxon>
        <taxon>Pseudomonadota</taxon>
        <taxon>Alphaproteobacteria</taxon>
        <taxon>Acetobacterales</taxon>
        <taxon>Acidocellaceae</taxon>
        <taxon>Acidocella</taxon>
    </lineage>
</organism>
<evidence type="ECO:0000256" key="12">
    <source>
        <dbReference type="SAM" id="Phobius"/>
    </source>
</evidence>
<evidence type="ECO:0000256" key="2">
    <source>
        <dbReference type="ARBA" id="ARBA00008622"/>
    </source>
</evidence>
<evidence type="ECO:0000256" key="5">
    <source>
        <dbReference type="ARBA" id="ARBA00022617"/>
    </source>
</evidence>
<comment type="subcellular location">
    <subcellularLocation>
        <location evidence="1">Cell membrane</location>
        <topology evidence="1">Multi-pass membrane protein</topology>
    </subcellularLocation>
</comment>
<evidence type="ECO:0000313" key="15">
    <source>
        <dbReference type="Proteomes" id="UP000032668"/>
    </source>
</evidence>
<dbReference type="STRING" id="1120923.SAMN02746095_01842"/>
<keyword evidence="9 12" id="KW-1133">Transmembrane helix</keyword>
<keyword evidence="4" id="KW-1003">Cell membrane</keyword>
<evidence type="ECO:0000256" key="4">
    <source>
        <dbReference type="ARBA" id="ARBA00022475"/>
    </source>
</evidence>
<evidence type="ECO:0000256" key="7">
    <source>
        <dbReference type="ARBA" id="ARBA00022723"/>
    </source>
</evidence>
<dbReference type="InterPro" id="IPR000516">
    <property type="entry name" value="Ni-dep_Hydgase_cyt-B"/>
</dbReference>
<dbReference type="PANTHER" id="PTHR30485">
    <property type="entry name" value="NI/FE-HYDROGENASE 1 B-TYPE CYTOCHROME SUBUNIT"/>
    <property type="match status" value="1"/>
</dbReference>
<dbReference type="SUPFAM" id="SSF81342">
    <property type="entry name" value="Transmembrane di-heme cytochromes"/>
    <property type="match status" value="1"/>
</dbReference>
<dbReference type="Proteomes" id="UP000032668">
    <property type="component" value="Unassembled WGS sequence"/>
</dbReference>
<keyword evidence="6 12" id="KW-0812">Transmembrane</keyword>
<dbReference type="Gene3D" id="1.20.950.20">
    <property type="entry name" value="Transmembrane di-heme cytochromes, Chain C"/>
    <property type="match status" value="1"/>
</dbReference>
<dbReference type="GO" id="GO:0022904">
    <property type="term" value="P:respiratory electron transport chain"/>
    <property type="evidence" value="ECO:0007669"/>
    <property type="project" value="InterPro"/>
</dbReference>
<dbReference type="Pfam" id="PF01292">
    <property type="entry name" value="Ni_hydr_CYTB"/>
    <property type="match status" value="1"/>
</dbReference>
<feature type="transmembrane region" description="Helical" evidence="12">
    <location>
        <begin position="12"/>
        <end position="33"/>
    </location>
</feature>
<gene>
    <name evidence="14" type="ORF">Aam_056_006</name>
</gene>
<reference evidence="14 15" key="1">
    <citation type="submission" date="2012-11" db="EMBL/GenBank/DDBJ databases">
        <title>Whole genome sequence of Acidocella aminolytica 101 = DSM 11237.</title>
        <authorList>
            <person name="Azuma Y."/>
            <person name="Higashiura N."/>
            <person name="Hirakawa H."/>
            <person name="Matsushita K."/>
        </authorList>
    </citation>
    <scope>NUCLEOTIDE SEQUENCE [LARGE SCALE GENOMIC DNA]</scope>
    <source>
        <strain evidence="15">101 / DSM 11237</strain>
    </source>
</reference>
<dbReference type="EMBL" id="BANC01000055">
    <property type="protein sequence ID" value="GAN80742.1"/>
    <property type="molecule type" value="Genomic_DNA"/>
</dbReference>
<evidence type="ECO:0000256" key="8">
    <source>
        <dbReference type="ARBA" id="ARBA00022982"/>
    </source>
</evidence>
<dbReference type="AlphaFoldDB" id="A0A0D6PGH0"/>
<sequence>MSGRVIHPWPLRLTHWLNVIAMVIMIGSGWQIYNASPLFDFTFPFTIGQWLGAAIAWHLAAMWLLVLNGLIYVVWSLASGHYKKLFPIRPRALLRDLRAALSFDLKHERGVYNAVQKLLYVGVLFAALVAVLSGLAIWKPVQLWFLSDLFGGYVVSRFVHFFAMTGICLFILIHLLLVALVPKVLPPMITGGRLP</sequence>
<dbReference type="RefSeq" id="WP_048879142.1">
    <property type="nucleotide sequence ID" value="NZ_BANC01000055.1"/>
</dbReference>
<dbReference type="GO" id="GO:0005506">
    <property type="term" value="F:iron ion binding"/>
    <property type="evidence" value="ECO:0007669"/>
    <property type="project" value="InterPro"/>
</dbReference>
<evidence type="ECO:0000256" key="10">
    <source>
        <dbReference type="ARBA" id="ARBA00023004"/>
    </source>
</evidence>
<feature type="transmembrane region" description="Helical" evidence="12">
    <location>
        <begin position="118"/>
        <end position="138"/>
    </location>
</feature>
<keyword evidence="3" id="KW-0813">Transport</keyword>
<keyword evidence="10" id="KW-0408">Iron</keyword>
<keyword evidence="11 12" id="KW-0472">Membrane</keyword>
<dbReference type="InterPro" id="IPR051542">
    <property type="entry name" value="Hydrogenase_cytochrome"/>
</dbReference>
<evidence type="ECO:0000313" key="14">
    <source>
        <dbReference type="EMBL" id="GAN80742.1"/>
    </source>
</evidence>
<name>A0A0D6PGH0_9PROT</name>
<evidence type="ECO:0000256" key="3">
    <source>
        <dbReference type="ARBA" id="ARBA00022448"/>
    </source>
</evidence>
<evidence type="ECO:0000256" key="11">
    <source>
        <dbReference type="ARBA" id="ARBA00023136"/>
    </source>
</evidence>
<keyword evidence="15" id="KW-1185">Reference proteome</keyword>
<keyword evidence="8" id="KW-0249">Electron transport</keyword>
<evidence type="ECO:0000256" key="1">
    <source>
        <dbReference type="ARBA" id="ARBA00004651"/>
    </source>
</evidence>
<feature type="domain" description="Cytochrome b561 bacterial/Ni-hydrogenase" evidence="13">
    <location>
        <begin position="7"/>
        <end position="191"/>
    </location>
</feature>
<dbReference type="InterPro" id="IPR016174">
    <property type="entry name" value="Di-haem_cyt_TM"/>
</dbReference>
<dbReference type="GO" id="GO:0020037">
    <property type="term" value="F:heme binding"/>
    <property type="evidence" value="ECO:0007669"/>
    <property type="project" value="TreeGrafter"/>
</dbReference>
<dbReference type="GO" id="GO:0009055">
    <property type="term" value="F:electron transfer activity"/>
    <property type="evidence" value="ECO:0007669"/>
    <property type="project" value="InterPro"/>
</dbReference>
<dbReference type="PANTHER" id="PTHR30485:SF1">
    <property type="entry name" value="CYTOCHROME YDHU-RELATED"/>
    <property type="match status" value="1"/>
</dbReference>
<keyword evidence="5" id="KW-0349">Heme</keyword>
<dbReference type="PRINTS" id="PR00161">
    <property type="entry name" value="NIHGNASECYTB"/>
</dbReference>
<protein>
    <recommendedName>
        <fullName evidence="13">Cytochrome b561 bacterial/Ni-hydrogenase domain-containing protein</fullName>
    </recommendedName>
</protein>
<dbReference type="InterPro" id="IPR011577">
    <property type="entry name" value="Cyt_b561_bac/Ni-Hgenase"/>
</dbReference>
<comment type="caution">
    <text evidence="14">The sequence shown here is derived from an EMBL/GenBank/DDBJ whole genome shotgun (WGS) entry which is preliminary data.</text>
</comment>
<evidence type="ECO:0000256" key="9">
    <source>
        <dbReference type="ARBA" id="ARBA00022989"/>
    </source>
</evidence>
<dbReference type="GO" id="GO:0005886">
    <property type="term" value="C:plasma membrane"/>
    <property type="evidence" value="ECO:0007669"/>
    <property type="project" value="UniProtKB-SubCell"/>
</dbReference>
<evidence type="ECO:0000259" key="13">
    <source>
        <dbReference type="Pfam" id="PF01292"/>
    </source>
</evidence>